<dbReference type="Gene3D" id="3.30.420.10">
    <property type="entry name" value="Ribonuclease H-like superfamily/Ribonuclease H"/>
    <property type="match status" value="1"/>
</dbReference>
<dbReference type="InterPro" id="IPR036397">
    <property type="entry name" value="RNaseH_sf"/>
</dbReference>
<dbReference type="AlphaFoldDB" id="A0A815R2V8"/>
<proteinExistence type="predicted"/>
<keyword evidence="2" id="KW-1185">Reference proteome</keyword>
<reference evidence="1" key="1">
    <citation type="submission" date="2021-02" db="EMBL/GenBank/DDBJ databases">
        <authorList>
            <person name="Nowell W R."/>
        </authorList>
    </citation>
    <scope>NUCLEOTIDE SEQUENCE</scope>
</reference>
<dbReference type="GO" id="GO:0003676">
    <property type="term" value="F:nucleic acid binding"/>
    <property type="evidence" value="ECO:0007669"/>
    <property type="project" value="InterPro"/>
</dbReference>
<evidence type="ECO:0008006" key="3">
    <source>
        <dbReference type="Google" id="ProtNLM"/>
    </source>
</evidence>
<dbReference type="InterPro" id="IPR052709">
    <property type="entry name" value="Transposase-MT_Hybrid"/>
</dbReference>
<dbReference type="EMBL" id="CAJNOR010004054">
    <property type="protein sequence ID" value="CAF1471208.1"/>
    <property type="molecule type" value="Genomic_DNA"/>
</dbReference>
<dbReference type="Proteomes" id="UP000663828">
    <property type="component" value="Unassembled WGS sequence"/>
</dbReference>
<evidence type="ECO:0000313" key="1">
    <source>
        <dbReference type="EMBL" id="CAF1471208.1"/>
    </source>
</evidence>
<dbReference type="PANTHER" id="PTHR46060:SF1">
    <property type="entry name" value="MARINER MOS1 TRANSPOSASE-LIKE PROTEIN"/>
    <property type="match status" value="1"/>
</dbReference>
<protein>
    <recommendedName>
        <fullName evidence="3">Histone-lysine N-methyltransferase SETMAR</fullName>
    </recommendedName>
</protein>
<accession>A0A815R2V8</accession>
<dbReference type="PANTHER" id="PTHR46060">
    <property type="entry name" value="MARINER MOS1 TRANSPOSASE-LIKE PROTEIN"/>
    <property type="match status" value="1"/>
</dbReference>
<name>A0A815R2V8_ADIRI</name>
<feature type="non-terminal residue" evidence="1">
    <location>
        <position position="1"/>
    </location>
</feature>
<organism evidence="1 2">
    <name type="scientific">Adineta ricciae</name>
    <name type="common">Rotifer</name>
    <dbReference type="NCBI Taxonomy" id="249248"/>
    <lineage>
        <taxon>Eukaryota</taxon>
        <taxon>Metazoa</taxon>
        <taxon>Spiralia</taxon>
        <taxon>Gnathifera</taxon>
        <taxon>Rotifera</taxon>
        <taxon>Eurotatoria</taxon>
        <taxon>Bdelloidea</taxon>
        <taxon>Adinetida</taxon>
        <taxon>Adinetidae</taxon>
        <taxon>Adineta</taxon>
    </lineage>
</organism>
<gene>
    <name evidence="1" type="ORF">XAT740_LOCUS37988</name>
</gene>
<comment type="caution">
    <text evidence="1">The sequence shown here is derived from an EMBL/GenBank/DDBJ whole genome shotgun (WGS) entry which is preliminary data.</text>
</comment>
<evidence type="ECO:0000313" key="2">
    <source>
        <dbReference type="Proteomes" id="UP000663828"/>
    </source>
</evidence>
<sequence>EKLLKLGWITLPHPPYSPDLAPTDYHLFRSLSNYLSEKKFDDKNDLRTELANFFAQKSQDFYEHGIFSIPTRWQQVLGSDGGYIVES</sequence>